<dbReference type="Proteomes" id="UP000029964">
    <property type="component" value="Unassembled WGS sequence"/>
</dbReference>
<keyword evidence="1" id="KW-0812">Transmembrane</keyword>
<evidence type="ECO:0000313" key="3">
    <source>
        <dbReference type="Proteomes" id="UP000029964"/>
    </source>
</evidence>
<dbReference type="OrthoDB" id="408152at2759"/>
<keyword evidence="3" id="KW-1185">Reference proteome</keyword>
<protein>
    <submittedName>
        <fullName evidence="2">Uncharacterized protein</fullName>
    </submittedName>
</protein>
<dbReference type="InterPro" id="IPR040632">
    <property type="entry name" value="Sulfotransfer_4"/>
</dbReference>
<reference evidence="3" key="1">
    <citation type="journal article" date="2014" name="Genome Announc.">
        <title>Genome sequence and annotation of Acremonium chrysogenum, producer of the beta-lactam antibiotic cephalosporin C.</title>
        <authorList>
            <person name="Terfehr D."/>
            <person name="Dahlmann T.A."/>
            <person name="Specht T."/>
            <person name="Zadra I."/>
            <person name="Kuernsteiner H."/>
            <person name="Kueck U."/>
        </authorList>
    </citation>
    <scope>NUCLEOTIDE SEQUENCE [LARGE SCALE GENOMIC DNA]</scope>
    <source>
        <strain evidence="3">ATCC 11550 / CBS 779.69 / DSM 880 / IAM 14645 / JCM 23072 / IMI 49137</strain>
    </source>
</reference>
<sequence length="274" mass="30390">MPSSTASSEAAVAPKRDMRVLSLGLPRTGSTSMAEALSILSYKGVYHTSKAIHRNRDWEILSAAADATFPCLPTYTGVPFTRDDWDELYGSYEAATDSASMFGPELIRAYPDAKVVLVERDYERWHASMFDSLFPTVWGTASDLSLRYIEPLVGFSGGTATRKLLLGLFDARTPDEARSHARETYDSHGRRIHELVPPDRLLVYRLGDGWGPLCEFLGRDVPDVEFPWLNEAAMLRRIALDIMVRNTLKAAGVVLPWVVGLAGLAAGLRMVLRR</sequence>
<keyword evidence="1" id="KW-1133">Transmembrane helix</keyword>
<evidence type="ECO:0000256" key="1">
    <source>
        <dbReference type="SAM" id="Phobius"/>
    </source>
</evidence>
<dbReference type="EMBL" id="JPKY01000048">
    <property type="protein sequence ID" value="KFH44427.1"/>
    <property type="molecule type" value="Genomic_DNA"/>
</dbReference>
<proteinExistence type="predicted"/>
<organism evidence="2 3">
    <name type="scientific">Hapsidospora chrysogenum (strain ATCC 11550 / CBS 779.69 / DSM 880 / IAM 14645 / JCM 23072 / IMI 49137)</name>
    <name type="common">Acremonium chrysogenum</name>
    <dbReference type="NCBI Taxonomy" id="857340"/>
    <lineage>
        <taxon>Eukaryota</taxon>
        <taxon>Fungi</taxon>
        <taxon>Dikarya</taxon>
        <taxon>Ascomycota</taxon>
        <taxon>Pezizomycotina</taxon>
        <taxon>Sordariomycetes</taxon>
        <taxon>Hypocreomycetidae</taxon>
        <taxon>Hypocreales</taxon>
        <taxon>Bionectriaceae</taxon>
        <taxon>Hapsidospora</taxon>
    </lineage>
</organism>
<feature type="transmembrane region" description="Helical" evidence="1">
    <location>
        <begin position="250"/>
        <end position="272"/>
    </location>
</feature>
<accession>A0A086T4Z5</accession>
<dbReference type="STRING" id="857340.A0A086T4Z5"/>
<dbReference type="HOGENOM" id="CLU_061199_0_1_1"/>
<comment type="caution">
    <text evidence="2">The sequence shown here is derived from an EMBL/GenBank/DDBJ whole genome shotgun (WGS) entry which is preliminary data.</text>
</comment>
<dbReference type="Gene3D" id="3.40.50.300">
    <property type="entry name" value="P-loop containing nucleotide triphosphate hydrolases"/>
    <property type="match status" value="1"/>
</dbReference>
<gene>
    <name evidence="2" type="ORF">ACRE_047600</name>
</gene>
<dbReference type="AlphaFoldDB" id="A0A086T4Z5"/>
<dbReference type="PANTHER" id="PTHR36978:SF4">
    <property type="entry name" value="P-LOOP CONTAINING NUCLEOSIDE TRIPHOSPHATE HYDROLASE PROTEIN"/>
    <property type="match status" value="1"/>
</dbReference>
<dbReference type="PANTHER" id="PTHR36978">
    <property type="entry name" value="P-LOOP CONTAINING NUCLEOTIDE TRIPHOSPHATE HYDROLASE"/>
    <property type="match status" value="1"/>
</dbReference>
<dbReference type="Pfam" id="PF17784">
    <property type="entry name" value="Sulfotransfer_4"/>
    <property type="match status" value="1"/>
</dbReference>
<evidence type="ECO:0000313" key="2">
    <source>
        <dbReference type="EMBL" id="KFH44427.1"/>
    </source>
</evidence>
<dbReference type="InterPro" id="IPR027417">
    <property type="entry name" value="P-loop_NTPase"/>
</dbReference>
<name>A0A086T4Z5_HAPC1</name>
<dbReference type="SUPFAM" id="SSF52540">
    <property type="entry name" value="P-loop containing nucleoside triphosphate hydrolases"/>
    <property type="match status" value="1"/>
</dbReference>
<keyword evidence="1" id="KW-0472">Membrane</keyword>